<evidence type="ECO:0000313" key="1">
    <source>
        <dbReference type="EMBL" id="MPC10423.1"/>
    </source>
</evidence>
<proteinExistence type="predicted"/>
<dbReference type="EMBL" id="VSRR010000116">
    <property type="protein sequence ID" value="MPC10423.1"/>
    <property type="molecule type" value="Genomic_DNA"/>
</dbReference>
<sequence length="98" mass="11102">MEWGCLPPARTGAVRLWQKKGKDIQAMLDIHREGVLVGLAIVHVPEREALWLVLLKRKFVCLHSAHHTTLGGIQQDGQVTQPAFPSWSELRAHRPILR</sequence>
<protein>
    <submittedName>
        <fullName evidence="1">Uncharacterized protein</fullName>
    </submittedName>
</protein>
<gene>
    <name evidence="1" type="ORF">E2C01_003058</name>
</gene>
<dbReference type="AlphaFoldDB" id="A0A5B7CSH6"/>
<evidence type="ECO:0000313" key="2">
    <source>
        <dbReference type="Proteomes" id="UP000324222"/>
    </source>
</evidence>
<keyword evidence="2" id="KW-1185">Reference proteome</keyword>
<reference evidence="1 2" key="1">
    <citation type="submission" date="2019-05" db="EMBL/GenBank/DDBJ databases">
        <title>Another draft genome of Portunus trituberculatus and its Hox gene families provides insights of decapod evolution.</title>
        <authorList>
            <person name="Jeong J.-H."/>
            <person name="Song I."/>
            <person name="Kim S."/>
            <person name="Choi T."/>
            <person name="Kim D."/>
            <person name="Ryu S."/>
            <person name="Kim W."/>
        </authorList>
    </citation>
    <scope>NUCLEOTIDE SEQUENCE [LARGE SCALE GENOMIC DNA]</scope>
    <source>
        <tissue evidence="1">Muscle</tissue>
    </source>
</reference>
<organism evidence="1 2">
    <name type="scientific">Portunus trituberculatus</name>
    <name type="common">Swimming crab</name>
    <name type="synonym">Neptunus trituberculatus</name>
    <dbReference type="NCBI Taxonomy" id="210409"/>
    <lineage>
        <taxon>Eukaryota</taxon>
        <taxon>Metazoa</taxon>
        <taxon>Ecdysozoa</taxon>
        <taxon>Arthropoda</taxon>
        <taxon>Crustacea</taxon>
        <taxon>Multicrustacea</taxon>
        <taxon>Malacostraca</taxon>
        <taxon>Eumalacostraca</taxon>
        <taxon>Eucarida</taxon>
        <taxon>Decapoda</taxon>
        <taxon>Pleocyemata</taxon>
        <taxon>Brachyura</taxon>
        <taxon>Eubrachyura</taxon>
        <taxon>Portunoidea</taxon>
        <taxon>Portunidae</taxon>
        <taxon>Portuninae</taxon>
        <taxon>Portunus</taxon>
    </lineage>
</organism>
<comment type="caution">
    <text evidence="1">The sequence shown here is derived from an EMBL/GenBank/DDBJ whole genome shotgun (WGS) entry which is preliminary data.</text>
</comment>
<dbReference type="Proteomes" id="UP000324222">
    <property type="component" value="Unassembled WGS sequence"/>
</dbReference>
<name>A0A5B7CSH6_PORTR</name>
<accession>A0A5B7CSH6</accession>